<dbReference type="PANTHER" id="PTHR39199:SF1">
    <property type="entry name" value="BLR5128 PROTEIN"/>
    <property type="match status" value="1"/>
</dbReference>
<feature type="domain" description="CASTOR ACT" evidence="2">
    <location>
        <begin position="81"/>
        <end position="132"/>
    </location>
</feature>
<gene>
    <name evidence="3" type="ORF">SmB9_00960</name>
</gene>
<dbReference type="Gene3D" id="3.30.2130.10">
    <property type="entry name" value="VC0802-like"/>
    <property type="match status" value="1"/>
</dbReference>
<evidence type="ECO:0000313" key="4">
    <source>
        <dbReference type="Proteomes" id="UP000275727"/>
    </source>
</evidence>
<dbReference type="SUPFAM" id="SSF55021">
    <property type="entry name" value="ACT-like"/>
    <property type="match status" value="2"/>
</dbReference>
<dbReference type="KEGG" id="smic:SmB9_00960"/>
<protein>
    <submittedName>
        <fullName evidence="3">Uncharacterized protein</fullName>
    </submittedName>
</protein>
<feature type="domain" description="DUF2241" evidence="1">
    <location>
        <begin position="12"/>
        <end position="75"/>
    </location>
</feature>
<sequence length="145" mass="15509">MMKQNKPVRERRAMLAGMKPAPCTGSYVFCSTTDQEVIVAARERALAVFHEQEGVSFVLAKDVAVELGFDASMPMSRIVLGVYSALDGVGLTAGVATALAELGIPCNMIAAYHHDNVFIPEEMKELALSVLEALQYASSSIDGAE</sequence>
<dbReference type="Proteomes" id="UP000275727">
    <property type="component" value="Chromosome"/>
</dbReference>
<dbReference type="InterPro" id="IPR045865">
    <property type="entry name" value="ACT-like_dom_sf"/>
</dbReference>
<proteinExistence type="predicted"/>
<organism evidence="3 4">
    <name type="scientific">Sphingosinicella microcystinivorans</name>
    <dbReference type="NCBI Taxonomy" id="335406"/>
    <lineage>
        <taxon>Bacteria</taxon>
        <taxon>Pseudomonadati</taxon>
        <taxon>Pseudomonadota</taxon>
        <taxon>Alphaproteobacteria</taxon>
        <taxon>Sphingomonadales</taxon>
        <taxon>Sphingosinicellaceae</taxon>
        <taxon>Sphingosinicella</taxon>
    </lineage>
</organism>
<dbReference type="InterPro" id="IPR027795">
    <property type="entry name" value="CASTOR_ACT_dom"/>
</dbReference>
<evidence type="ECO:0000259" key="1">
    <source>
        <dbReference type="Pfam" id="PF10000"/>
    </source>
</evidence>
<dbReference type="PANTHER" id="PTHR39199">
    <property type="entry name" value="BLR5128 PROTEIN"/>
    <property type="match status" value="1"/>
</dbReference>
<reference evidence="3 4" key="1">
    <citation type="submission" date="2018-06" db="EMBL/GenBank/DDBJ databases">
        <title>Complete Genome Sequence of the Microcystin-Degrading Bacterium Sphingosinicella microcystinivorans Strain B-9.</title>
        <authorList>
            <person name="Jin H."/>
            <person name="Nishizawa T."/>
            <person name="Guo Y."/>
            <person name="Nishizawa A."/>
            <person name="Park H."/>
            <person name="Kato H."/>
            <person name="Tsuji K."/>
            <person name="Harada K."/>
        </authorList>
    </citation>
    <scope>NUCLEOTIDE SEQUENCE [LARGE SCALE GENOMIC DNA]</scope>
    <source>
        <strain evidence="3 4">B9</strain>
    </source>
</reference>
<evidence type="ECO:0000313" key="3">
    <source>
        <dbReference type="EMBL" id="BBE32438.1"/>
    </source>
</evidence>
<dbReference type="Pfam" id="PF13840">
    <property type="entry name" value="ACT_7"/>
    <property type="match status" value="1"/>
</dbReference>
<dbReference type="EMBL" id="AP018711">
    <property type="protein sequence ID" value="BBE32438.1"/>
    <property type="molecule type" value="Genomic_DNA"/>
</dbReference>
<accession>A0AAD1D2A6</accession>
<evidence type="ECO:0000259" key="2">
    <source>
        <dbReference type="Pfam" id="PF13840"/>
    </source>
</evidence>
<dbReference type="InterPro" id="IPR018717">
    <property type="entry name" value="DUF2241"/>
</dbReference>
<dbReference type="RefSeq" id="WP_170151769.1">
    <property type="nucleotide sequence ID" value="NZ_AP018711.1"/>
</dbReference>
<name>A0AAD1D2A6_SPHMI</name>
<dbReference type="Pfam" id="PF10000">
    <property type="entry name" value="ACT_3"/>
    <property type="match status" value="1"/>
</dbReference>
<dbReference type="AlphaFoldDB" id="A0AAD1D2A6"/>